<feature type="transmembrane region" description="Helical" evidence="7">
    <location>
        <begin position="103"/>
        <end position="124"/>
    </location>
</feature>
<dbReference type="GO" id="GO:0055085">
    <property type="term" value="P:transmembrane transport"/>
    <property type="evidence" value="ECO:0007669"/>
    <property type="project" value="InterPro"/>
</dbReference>
<dbReference type="SUPFAM" id="SSF161098">
    <property type="entry name" value="MetI-like"/>
    <property type="match status" value="1"/>
</dbReference>
<feature type="transmembrane region" description="Helical" evidence="7">
    <location>
        <begin position="185"/>
        <end position="204"/>
    </location>
</feature>
<dbReference type="AlphaFoldDB" id="A0A2W7BYG3"/>
<dbReference type="RefSeq" id="WP_111547080.1">
    <property type="nucleotide sequence ID" value="NZ_MZXV01000056.1"/>
</dbReference>
<evidence type="ECO:0000313" key="10">
    <source>
        <dbReference type="Proteomes" id="UP000248616"/>
    </source>
</evidence>
<comment type="caution">
    <text evidence="9">The sequence shown here is derived from an EMBL/GenBank/DDBJ whole genome shotgun (WGS) entry which is preliminary data.</text>
</comment>
<keyword evidence="4 7" id="KW-0812">Transmembrane</keyword>
<keyword evidence="6 7" id="KW-0472">Membrane</keyword>
<comment type="subcellular location">
    <subcellularLocation>
        <location evidence="1 7">Cell membrane</location>
        <topology evidence="1 7">Multi-pass membrane protein</topology>
    </subcellularLocation>
</comment>
<sequence length="318" mass="34684">MLSYLLRKLLLSIPVLFGVTVIVFAIAHAMPGDAVLAMITAEAPSSEALIAMRRGELGLDQPLYIQYLNWIGQILHGNLGRSFVNGRSVGEIIGERLPMTLELMGVALLVAFIIGTTLGVISALRQYRLTDYSLTLGGFVGVSIPDFFMGLLLVYVFALELRWLPSSGISTAGDNFSLLDNLRHLILPAAALALFRAAIFMRYARAGMLDVLNQDYMRTAKAKGLRPSTITLRHGLRNALIPLVTVFGLALPTLFGGSVVIETIFQWPGIGLMFIDAVVNRDSPVIMDYVLITAIIVMLANLATDLAYSVLDPRVNYD</sequence>
<keyword evidence="3" id="KW-1003">Cell membrane</keyword>
<evidence type="ECO:0000256" key="2">
    <source>
        <dbReference type="ARBA" id="ARBA00022448"/>
    </source>
</evidence>
<keyword evidence="2 7" id="KW-0813">Transport</keyword>
<evidence type="ECO:0000256" key="1">
    <source>
        <dbReference type="ARBA" id="ARBA00004651"/>
    </source>
</evidence>
<dbReference type="InterPro" id="IPR000515">
    <property type="entry name" value="MetI-like"/>
</dbReference>
<feature type="transmembrane region" description="Helical" evidence="7">
    <location>
        <begin position="285"/>
        <end position="304"/>
    </location>
</feature>
<dbReference type="GO" id="GO:0005886">
    <property type="term" value="C:plasma membrane"/>
    <property type="evidence" value="ECO:0007669"/>
    <property type="project" value="UniProtKB-SubCell"/>
</dbReference>
<evidence type="ECO:0000259" key="8">
    <source>
        <dbReference type="PROSITE" id="PS50928"/>
    </source>
</evidence>
<dbReference type="PANTHER" id="PTHR43163:SF6">
    <property type="entry name" value="DIPEPTIDE TRANSPORT SYSTEM PERMEASE PROTEIN DPPB-RELATED"/>
    <property type="match status" value="1"/>
</dbReference>
<evidence type="ECO:0000256" key="6">
    <source>
        <dbReference type="ARBA" id="ARBA00023136"/>
    </source>
</evidence>
<keyword evidence="5 7" id="KW-1133">Transmembrane helix</keyword>
<dbReference type="PANTHER" id="PTHR43163">
    <property type="entry name" value="DIPEPTIDE TRANSPORT SYSTEM PERMEASE PROTEIN DPPB-RELATED"/>
    <property type="match status" value="1"/>
</dbReference>
<protein>
    <submittedName>
        <fullName evidence="9">Peptide permease</fullName>
    </submittedName>
</protein>
<name>A0A2W7BYG3_9HYPH</name>
<dbReference type="InterPro" id="IPR045621">
    <property type="entry name" value="BPD_transp_1_N"/>
</dbReference>
<dbReference type="CDD" id="cd06261">
    <property type="entry name" value="TM_PBP2"/>
    <property type="match status" value="1"/>
</dbReference>
<keyword evidence="10" id="KW-1185">Reference proteome</keyword>
<evidence type="ECO:0000313" key="9">
    <source>
        <dbReference type="EMBL" id="PZV35644.1"/>
    </source>
</evidence>
<dbReference type="OrthoDB" id="9807402at2"/>
<feature type="domain" description="ABC transmembrane type-1" evidence="8">
    <location>
        <begin position="97"/>
        <end position="308"/>
    </location>
</feature>
<evidence type="ECO:0000256" key="3">
    <source>
        <dbReference type="ARBA" id="ARBA00022475"/>
    </source>
</evidence>
<dbReference type="Proteomes" id="UP000248616">
    <property type="component" value="Unassembled WGS sequence"/>
</dbReference>
<dbReference type="Pfam" id="PF00528">
    <property type="entry name" value="BPD_transp_1"/>
    <property type="match status" value="1"/>
</dbReference>
<dbReference type="EMBL" id="MZXV01000056">
    <property type="protein sequence ID" value="PZV35644.1"/>
    <property type="molecule type" value="Genomic_DNA"/>
</dbReference>
<comment type="similarity">
    <text evidence="7">Belongs to the binding-protein-dependent transport system permease family.</text>
</comment>
<organism evidence="9 10">
    <name type="scientific">Mesorhizobium kowhaii</name>
    <dbReference type="NCBI Taxonomy" id="1300272"/>
    <lineage>
        <taxon>Bacteria</taxon>
        <taxon>Pseudomonadati</taxon>
        <taxon>Pseudomonadota</taxon>
        <taxon>Alphaproteobacteria</taxon>
        <taxon>Hyphomicrobiales</taxon>
        <taxon>Phyllobacteriaceae</taxon>
        <taxon>Mesorhizobium</taxon>
    </lineage>
</organism>
<evidence type="ECO:0000256" key="4">
    <source>
        <dbReference type="ARBA" id="ARBA00022692"/>
    </source>
</evidence>
<dbReference type="PROSITE" id="PS50928">
    <property type="entry name" value="ABC_TM1"/>
    <property type="match status" value="1"/>
</dbReference>
<evidence type="ECO:0000256" key="7">
    <source>
        <dbReference type="RuleBase" id="RU363032"/>
    </source>
</evidence>
<dbReference type="Gene3D" id="1.10.3720.10">
    <property type="entry name" value="MetI-like"/>
    <property type="match status" value="1"/>
</dbReference>
<dbReference type="InterPro" id="IPR035906">
    <property type="entry name" value="MetI-like_sf"/>
</dbReference>
<dbReference type="Pfam" id="PF19300">
    <property type="entry name" value="BPD_transp_1_N"/>
    <property type="match status" value="1"/>
</dbReference>
<gene>
    <name evidence="9" type="ORF">B5V02_26735</name>
</gene>
<feature type="transmembrane region" description="Helical" evidence="7">
    <location>
        <begin position="136"/>
        <end position="158"/>
    </location>
</feature>
<feature type="transmembrane region" description="Helical" evidence="7">
    <location>
        <begin position="9"/>
        <end position="30"/>
    </location>
</feature>
<feature type="transmembrane region" description="Helical" evidence="7">
    <location>
        <begin position="240"/>
        <end position="265"/>
    </location>
</feature>
<accession>A0A2W7BYG3</accession>
<evidence type="ECO:0000256" key="5">
    <source>
        <dbReference type="ARBA" id="ARBA00022989"/>
    </source>
</evidence>
<proteinExistence type="inferred from homology"/>
<reference evidence="10" key="1">
    <citation type="submission" date="2017-03" db="EMBL/GenBank/DDBJ databases">
        <authorList>
            <person name="Safronova V.I."/>
            <person name="Sazanova A.L."/>
            <person name="Chirak E.R."/>
        </authorList>
    </citation>
    <scope>NUCLEOTIDE SEQUENCE [LARGE SCALE GENOMIC DNA]</scope>
    <source>
        <strain evidence="10">Ach-343</strain>
    </source>
</reference>